<dbReference type="CDD" id="cd04703">
    <property type="entry name" value="Asparaginase_2_like_1"/>
    <property type="match status" value="1"/>
</dbReference>
<dbReference type="Pfam" id="PF01112">
    <property type="entry name" value="Asparaginase_2"/>
    <property type="match status" value="2"/>
</dbReference>
<dbReference type="SUPFAM" id="SSF56235">
    <property type="entry name" value="N-terminal nucleophile aminohydrolases (Ntn hydrolases)"/>
    <property type="match status" value="1"/>
</dbReference>
<feature type="non-terminal residue" evidence="1">
    <location>
        <position position="1"/>
    </location>
</feature>
<dbReference type="InterPro" id="IPR029055">
    <property type="entry name" value="Ntn_hydrolases_N"/>
</dbReference>
<reference evidence="1" key="1">
    <citation type="submission" date="2018-05" db="EMBL/GenBank/DDBJ databases">
        <authorList>
            <person name="Lanie J.A."/>
            <person name="Ng W.-L."/>
            <person name="Kazmierczak K.M."/>
            <person name="Andrzejewski T.M."/>
            <person name="Davidsen T.M."/>
            <person name="Wayne K.J."/>
            <person name="Tettelin H."/>
            <person name="Glass J.I."/>
            <person name="Rusch D."/>
            <person name="Podicherti R."/>
            <person name="Tsui H.-C.T."/>
            <person name="Winkler M.E."/>
        </authorList>
    </citation>
    <scope>NUCLEOTIDE SEQUENCE</scope>
</reference>
<dbReference type="PANTHER" id="PTHR10188:SF13">
    <property type="entry name" value="ISOASPARTYL PEPTIDASE_L-ASPARAGINASE 2-RELATED"/>
    <property type="match status" value="1"/>
</dbReference>
<dbReference type="AlphaFoldDB" id="A0A383A4I0"/>
<dbReference type="Gene3D" id="3.60.20.30">
    <property type="entry name" value="(Glycosyl)asparaginase"/>
    <property type="match status" value="1"/>
</dbReference>
<organism evidence="1">
    <name type="scientific">marine metagenome</name>
    <dbReference type="NCBI Taxonomy" id="408172"/>
    <lineage>
        <taxon>unclassified sequences</taxon>
        <taxon>metagenomes</taxon>
        <taxon>ecological metagenomes</taxon>
    </lineage>
</organism>
<dbReference type="GO" id="GO:0016787">
    <property type="term" value="F:hydrolase activity"/>
    <property type="evidence" value="ECO:0007669"/>
    <property type="project" value="InterPro"/>
</dbReference>
<gene>
    <name evidence="1" type="ORF">METZ01_LOCUS455526</name>
</gene>
<sequence>DDGRYNAGKGSHARENGKVEHDAAIMDSEGRFGAVAAMEGFKNPIQAAKAVSETKYQILAGDGAAKFAGDQGLEPTQLQTVPGGGKDFSTSPTTDTVGCVAFDGTTFVAALSTGGMAGAHYGRVGDVPIIGSGLYAGPEGAVAATGDGEAIMMKITAYRTYKLIKKGGSPEAIVDEAISWFPSTDAFGIILVTRNGSAGGSNRSMAWSSREFG</sequence>
<dbReference type="InterPro" id="IPR000246">
    <property type="entry name" value="Peptidase_T2"/>
</dbReference>
<evidence type="ECO:0000313" key="1">
    <source>
        <dbReference type="EMBL" id="SVE02672.1"/>
    </source>
</evidence>
<proteinExistence type="predicted"/>
<accession>A0A383A4I0</accession>
<dbReference type="EMBL" id="UINC01189129">
    <property type="protein sequence ID" value="SVE02672.1"/>
    <property type="molecule type" value="Genomic_DNA"/>
</dbReference>
<protein>
    <recommendedName>
        <fullName evidence="2">Asparaginase</fullName>
    </recommendedName>
</protein>
<evidence type="ECO:0008006" key="2">
    <source>
        <dbReference type="Google" id="ProtNLM"/>
    </source>
</evidence>
<dbReference type="PANTHER" id="PTHR10188">
    <property type="entry name" value="L-ASPARAGINASE"/>
    <property type="match status" value="1"/>
</dbReference>
<name>A0A383A4I0_9ZZZZ</name>